<feature type="transmembrane region" description="Helical" evidence="1">
    <location>
        <begin position="338"/>
        <end position="361"/>
    </location>
</feature>
<dbReference type="EMBL" id="SLWS01000005">
    <property type="protein sequence ID" value="TCO58390.1"/>
    <property type="molecule type" value="Genomic_DNA"/>
</dbReference>
<feature type="transmembrane region" description="Helical" evidence="1">
    <location>
        <begin position="228"/>
        <end position="252"/>
    </location>
</feature>
<feature type="transmembrane region" description="Helical" evidence="1">
    <location>
        <begin position="435"/>
        <end position="453"/>
    </location>
</feature>
<comment type="caution">
    <text evidence="2">The sequence shown here is derived from an EMBL/GenBank/DDBJ whole genome shotgun (WGS) entry which is preliminary data.</text>
</comment>
<feature type="transmembrane region" description="Helical" evidence="1">
    <location>
        <begin position="410"/>
        <end position="429"/>
    </location>
</feature>
<keyword evidence="1" id="KW-0472">Membrane</keyword>
<dbReference type="AlphaFoldDB" id="A0A4V2S732"/>
<feature type="transmembrane region" description="Helical" evidence="1">
    <location>
        <begin position="102"/>
        <end position="125"/>
    </location>
</feature>
<gene>
    <name evidence="2" type="ORF">EV192_105458</name>
</gene>
<keyword evidence="1" id="KW-1133">Transmembrane helix</keyword>
<feature type="transmembrane region" description="Helical" evidence="1">
    <location>
        <begin position="137"/>
        <end position="155"/>
    </location>
</feature>
<evidence type="ECO:0000256" key="1">
    <source>
        <dbReference type="SAM" id="Phobius"/>
    </source>
</evidence>
<feature type="transmembrane region" description="Helical" evidence="1">
    <location>
        <begin position="381"/>
        <end position="403"/>
    </location>
</feature>
<evidence type="ECO:0000313" key="2">
    <source>
        <dbReference type="EMBL" id="TCO58390.1"/>
    </source>
</evidence>
<protein>
    <submittedName>
        <fullName evidence="2">Uncharacterized protein</fullName>
    </submittedName>
</protein>
<evidence type="ECO:0000313" key="3">
    <source>
        <dbReference type="Proteomes" id="UP000295680"/>
    </source>
</evidence>
<accession>A0A4V2S732</accession>
<sequence length="478" mass="50917">MKSTVEHEQNPWGAYRNVTAPDFLQSSDSCPLHPESLGKQGYGPKVSLLSTRRRRVRGDLVALGLLLAAIAVGFGFGVRLYGAAHFGPGAPDTFGEWPVLGAWLPHVGPGTPFALMVAVAVVAWGPDLAARLPWRRALLLGYATCVAWIFALAMVDGWERGIAGRLPAPTEYLHEVPGITDVGVFLRTFSSRILDFQPDSWTTHVSGHPPGATLVFVWLDRLGLAGGGWAGIVCVLVGGLTAVAVPATVALLGKPELARKTLPFIALFPGAVWIGVSADGLFAGVTATGIALLALRRSWSAIAGGLVLGFGMFLSYGLVLLSIVGLAVLFTGRRSVRLLALAVAAAAAVVAVFALAGFWWLDGYHLVVERYYQGIANDRPYWYWVWADLASLTLVIGPAIAAGLPRAWRFPVVAAAIAVILLADVSGLSKSEVERIWLPFAVWLVPAVGFLAGSRTRWWLAGQAATALIVNHLLLTTW</sequence>
<keyword evidence="3" id="KW-1185">Reference proteome</keyword>
<dbReference type="Proteomes" id="UP000295680">
    <property type="component" value="Unassembled WGS sequence"/>
</dbReference>
<feature type="transmembrane region" description="Helical" evidence="1">
    <location>
        <begin position="60"/>
        <end position="82"/>
    </location>
</feature>
<name>A0A4V2S732_9PSEU</name>
<keyword evidence="1" id="KW-0812">Transmembrane</keyword>
<feature type="transmembrane region" description="Helical" evidence="1">
    <location>
        <begin position="301"/>
        <end position="331"/>
    </location>
</feature>
<reference evidence="2 3" key="1">
    <citation type="submission" date="2019-03" db="EMBL/GenBank/DDBJ databases">
        <title>Genomic Encyclopedia of Type Strains, Phase IV (KMG-IV): sequencing the most valuable type-strain genomes for metagenomic binning, comparative biology and taxonomic classification.</title>
        <authorList>
            <person name="Goeker M."/>
        </authorList>
    </citation>
    <scope>NUCLEOTIDE SEQUENCE [LARGE SCALE GENOMIC DNA]</scope>
    <source>
        <strain evidence="2 3">DSM 45934</strain>
    </source>
</reference>
<feature type="transmembrane region" description="Helical" evidence="1">
    <location>
        <begin position="264"/>
        <end position="295"/>
    </location>
</feature>
<proteinExistence type="predicted"/>
<organism evidence="2 3">
    <name type="scientific">Actinocrispum wychmicini</name>
    <dbReference type="NCBI Taxonomy" id="1213861"/>
    <lineage>
        <taxon>Bacteria</taxon>
        <taxon>Bacillati</taxon>
        <taxon>Actinomycetota</taxon>
        <taxon>Actinomycetes</taxon>
        <taxon>Pseudonocardiales</taxon>
        <taxon>Pseudonocardiaceae</taxon>
        <taxon>Actinocrispum</taxon>
    </lineage>
</organism>